<keyword evidence="9 10" id="KW-0472">Membrane</keyword>
<dbReference type="PANTHER" id="PTHR36122:SF2">
    <property type="entry name" value="NICOTINAMIDE RIBOSIDE TRANSPORTER PNUC"/>
    <property type="match status" value="1"/>
</dbReference>
<dbReference type="GO" id="GO:0034257">
    <property type="term" value="F:nicotinamide riboside transmembrane transporter activity"/>
    <property type="evidence" value="ECO:0007669"/>
    <property type="project" value="InterPro"/>
</dbReference>
<feature type="transmembrane region" description="Helical" evidence="10">
    <location>
        <begin position="189"/>
        <end position="206"/>
    </location>
</feature>
<evidence type="ECO:0000256" key="9">
    <source>
        <dbReference type="ARBA" id="ARBA00023136"/>
    </source>
</evidence>
<evidence type="ECO:0000256" key="3">
    <source>
        <dbReference type="ARBA" id="ARBA00006669"/>
    </source>
</evidence>
<evidence type="ECO:0000256" key="7">
    <source>
        <dbReference type="ARBA" id="ARBA00022692"/>
    </source>
</evidence>
<evidence type="ECO:0000256" key="4">
    <source>
        <dbReference type="ARBA" id="ARBA00017522"/>
    </source>
</evidence>
<dbReference type="STRING" id="1227077.SAMN04515668_1350"/>
<keyword evidence="7 10" id="KW-0812">Transmembrane</keyword>
<name>A0A1I5WJ65_HYMAR</name>
<evidence type="ECO:0000313" key="12">
    <source>
        <dbReference type="Proteomes" id="UP000199029"/>
    </source>
</evidence>
<feature type="transmembrane region" description="Helical" evidence="10">
    <location>
        <begin position="115"/>
        <end position="135"/>
    </location>
</feature>
<reference evidence="12" key="1">
    <citation type="submission" date="2016-10" db="EMBL/GenBank/DDBJ databases">
        <authorList>
            <person name="Varghese N."/>
            <person name="Submissions S."/>
        </authorList>
    </citation>
    <scope>NUCLEOTIDE SEQUENCE [LARGE SCALE GENOMIC DNA]</scope>
    <source>
        <strain evidence="12">OR362-8,ATCC BAA-1266,JCM 13504</strain>
    </source>
</reference>
<keyword evidence="6" id="KW-1003">Cell membrane</keyword>
<evidence type="ECO:0000256" key="8">
    <source>
        <dbReference type="ARBA" id="ARBA00022989"/>
    </source>
</evidence>
<dbReference type="AlphaFoldDB" id="A0A1I5WJ65"/>
<dbReference type="EMBL" id="FOXS01000002">
    <property type="protein sequence ID" value="SFQ19765.1"/>
    <property type="molecule type" value="Genomic_DNA"/>
</dbReference>
<protein>
    <recommendedName>
        <fullName evidence="4">Nicotinamide riboside transporter PnuC</fullName>
    </recommendedName>
</protein>
<dbReference type="NCBIfam" id="TIGR01528">
    <property type="entry name" value="NMN_trans_PnuC"/>
    <property type="match status" value="1"/>
</dbReference>
<feature type="transmembrane region" description="Helical" evidence="10">
    <location>
        <begin position="29"/>
        <end position="47"/>
    </location>
</feature>
<keyword evidence="5" id="KW-0813">Transport</keyword>
<comment type="similarity">
    <text evidence="3">Belongs to the nicotinamide ribonucleoside (NR) uptake permease (TC 4.B.1) family.</text>
</comment>
<evidence type="ECO:0000256" key="6">
    <source>
        <dbReference type="ARBA" id="ARBA00022475"/>
    </source>
</evidence>
<organism evidence="11 12">
    <name type="scientific">Hymenobacter arizonensis</name>
    <name type="common">Siccationidurans arizonensis</name>
    <dbReference type="NCBI Taxonomy" id="1227077"/>
    <lineage>
        <taxon>Bacteria</taxon>
        <taxon>Pseudomonadati</taxon>
        <taxon>Bacteroidota</taxon>
        <taxon>Cytophagia</taxon>
        <taxon>Cytophagales</taxon>
        <taxon>Hymenobacteraceae</taxon>
        <taxon>Hymenobacter</taxon>
    </lineage>
</organism>
<dbReference type="PANTHER" id="PTHR36122">
    <property type="entry name" value="NICOTINAMIDE RIBOSIDE TRANSPORTER PNUC"/>
    <property type="match status" value="1"/>
</dbReference>
<evidence type="ECO:0000256" key="10">
    <source>
        <dbReference type="SAM" id="Phobius"/>
    </source>
</evidence>
<comment type="function">
    <text evidence="1">Required for nicotinamide riboside transport across the inner membrane.</text>
</comment>
<feature type="transmembrane region" description="Helical" evidence="10">
    <location>
        <begin position="77"/>
        <end position="95"/>
    </location>
</feature>
<keyword evidence="12" id="KW-1185">Reference proteome</keyword>
<proteinExistence type="inferred from homology"/>
<dbReference type="RefSeq" id="WP_092670402.1">
    <property type="nucleotide sequence ID" value="NZ_FOXS01000002.1"/>
</dbReference>
<evidence type="ECO:0000256" key="1">
    <source>
        <dbReference type="ARBA" id="ARBA00002672"/>
    </source>
</evidence>
<dbReference type="Pfam" id="PF04973">
    <property type="entry name" value="NMN_transporter"/>
    <property type="match status" value="1"/>
</dbReference>
<dbReference type="OrthoDB" id="9791248at2"/>
<dbReference type="Proteomes" id="UP000199029">
    <property type="component" value="Unassembled WGS sequence"/>
</dbReference>
<feature type="transmembrane region" description="Helical" evidence="10">
    <location>
        <begin position="54"/>
        <end position="71"/>
    </location>
</feature>
<sequence length="224" mass="25050">MRLSYLLVLAAFLSPDIFTAAWAEVQSASSLEVAAVLTGVACVWLAARNSIWNFPIGIVNGLLYLVVFKQAKLYSDAGLQLAFICLLIYGWMKWLRGAATPDAPQLPITRTPRQVGWWLSGAGLLYAVVAGVLLSRHTDAALPYLDSTTTAISLAAQTLLSRRNLENWLLWIGVDVVYIGMYWHRHLYLTSGLYVVFTALAIYGYLQWRRELRMQQAQLQQIVA</sequence>
<dbReference type="GO" id="GO:0005886">
    <property type="term" value="C:plasma membrane"/>
    <property type="evidence" value="ECO:0007669"/>
    <property type="project" value="UniProtKB-SubCell"/>
</dbReference>
<dbReference type="InterPro" id="IPR006419">
    <property type="entry name" value="NMN_transpt_PnuC"/>
</dbReference>
<gene>
    <name evidence="11" type="ORF">SAMN04515668_1350</name>
</gene>
<accession>A0A1I5WJ65</accession>
<evidence type="ECO:0000313" key="11">
    <source>
        <dbReference type="EMBL" id="SFQ19765.1"/>
    </source>
</evidence>
<evidence type="ECO:0000256" key="5">
    <source>
        <dbReference type="ARBA" id="ARBA00022448"/>
    </source>
</evidence>
<evidence type="ECO:0000256" key="2">
    <source>
        <dbReference type="ARBA" id="ARBA00004651"/>
    </source>
</evidence>
<comment type="subcellular location">
    <subcellularLocation>
        <location evidence="2">Cell membrane</location>
        <topology evidence="2">Multi-pass membrane protein</topology>
    </subcellularLocation>
</comment>
<keyword evidence="8 10" id="KW-1133">Transmembrane helix</keyword>